<name>A0A556MGL3_9FLAO</name>
<keyword evidence="3" id="KW-1185">Reference proteome</keyword>
<accession>A0A556MGL3</accession>
<dbReference type="RefSeq" id="WP_144334613.1">
    <property type="nucleotide sequence ID" value="NZ_VLPL01000012.1"/>
</dbReference>
<dbReference type="SUPFAM" id="SSF143422">
    <property type="entry name" value="Transposase IS200-like"/>
    <property type="match status" value="1"/>
</dbReference>
<proteinExistence type="predicted"/>
<dbReference type="Gene3D" id="3.30.70.1290">
    <property type="entry name" value="Transposase IS200-like"/>
    <property type="match status" value="1"/>
</dbReference>
<dbReference type="OrthoDB" id="9794403at2"/>
<dbReference type="GO" id="GO:0006313">
    <property type="term" value="P:DNA transposition"/>
    <property type="evidence" value="ECO:0007669"/>
    <property type="project" value="InterPro"/>
</dbReference>
<dbReference type="EMBL" id="VLPL01000012">
    <property type="protein sequence ID" value="TSJ39074.1"/>
    <property type="molecule type" value="Genomic_DNA"/>
</dbReference>
<organism evidence="2 3">
    <name type="scientific">Fluviicola chungangensis</name>
    <dbReference type="NCBI Taxonomy" id="2597671"/>
    <lineage>
        <taxon>Bacteria</taxon>
        <taxon>Pseudomonadati</taxon>
        <taxon>Bacteroidota</taxon>
        <taxon>Flavobacteriia</taxon>
        <taxon>Flavobacteriales</taxon>
        <taxon>Crocinitomicaceae</taxon>
        <taxon>Fluviicola</taxon>
    </lineage>
</organism>
<dbReference type="GO" id="GO:0043565">
    <property type="term" value="F:sequence-specific DNA binding"/>
    <property type="evidence" value="ECO:0007669"/>
    <property type="project" value="TreeGrafter"/>
</dbReference>
<dbReference type="SMART" id="SM01321">
    <property type="entry name" value="Y1_Tnp"/>
    <property type="match status" value="1"/>
</dbReference>
<gene>
    <name evidence="2" type="ORF">FO442_18040</name>
</gene>
<evidence type="ECO:0000259" key="1">
    <source>
        <dbReference type="SMART" id="SM01321"/>
    </source>
</evidence>
<dbReference type="AlphaFoldDB" id="A0A556MGL3"/>
<dbReference type="InterPro" id="IPR036515">
    <property type="entry name" value="Transposase_17_sf"/>
</dbReference>
<reference evidence="2 3" key="1">
    <citation type="submission" date="2019-07" db="EMBL/GenBank/DDBJ databases">
        <authorList>
            <person name="Huq M.A."/>
        </authorList>
    </citation>
    <scope>NUCLEOTIDE SEQUENCE [LARGE SCALE GENOMIC DNA]</scope>
    <source>
        <strain evidence="2 3">MAH-3</strain>
    </source>
</reference>
<dbReference type="GO" id="GO:0004803">
    <property type="term" value="F:transposase activity"/>
    <property type="evidence" value="ECO:0007669"/>
    <property type="project" value="InterPro"/>
</dbReference>
<evidence type="ECO:0000313" key="2">
    <source>
        <dbReference type="EMBL" id="TSJ39074.1"/>
    </source>
</evidence>
<evidence type="ECO:0000313" key="3">
    <source>
        <dbReference type="Proteomes" id="UP000316008"/>
    </source>
</evidence>
<dbReference type="PANTHER" id="PTHR36966:SF1">
    <property type="entry name" value="REP-ASSOCIATED TYROSINE TRANSPOSASE"/>
    <property type="match status" value="1"/>
</dbReference>
<protein>
    <recommendedName>
        <fullName evidence="1">Transposase IS200-like domain-containing protein</fullName>
    </recommendedName>
</protein>
<dbReference type="Proteomes" id="UP000316008">
    <property type="component" value="Unassembled WGS sequence"/>
</dbReference>
<comment type="caution">
    <text evidence="2">The sequence shown here is derived from an EMBL/GenBank/DDBJ whole genome shotgun (WGS) entry which is preliminary data.</text>
</comment>
<dbReference type="InterPro" id="IPR052715">
    <property type="entry name" value="RAYT_transposase"/>
</dbReference>
<feature type="domain" description="Transposase IS200-like" evidence="1">
    <location>
        <begin position="20"/>
        <end position="166"/>
    </location>
</feature>
<dbReference type="PANTHER" id="PTHR36966">
    <property type="entry name" value="REP-ASSOCIATED TYROSINE TRANSPOSASE"/>
    <property type="match status" value="1"/>
</dbReference>
<sequence>MSNHPIHRRKSQRLNGYDYAKEGLYFITIKTENNRPLFGEIINGIMKLDESGLVAQNCWLDIPKHFPHAALHEFVIMPDHVHGIIEIVYNPNYVGAKNFSPLHNDQPNFKSPSKTIGSIIRGFKTGVTKWMRNHTTVHDVWQRNYHDHIIRNTESYERICQYIRDNPKKWHP</sequence>
<dbReference type="InterPro" id="IPR002686">
    <property type="entry name" value="Transposase_17"/>
</dbReference>